<dbReference type="GeneID" id="68861238"/>
<gene>
    <name evidence="2" type="primary">vapB36</name>
    <name evidence="2" type="ORF">HSBGL_1704</name>
</gene>
<evidence type="ECO:0000313" key="2">
    <source>
        <dbReference type="EMBL" id="QSG12120.1"/>
    </source>
</evidence>
<keyword evidence="1" id="KW-1277">Toxin-antitoxin system</keyword>
<name>A0A897NCI1_9EURY</name>
<organism evidence="2 3">
    <name type="scientific">Halapricum desulfuricans</name>
    <dbReference type="NCBI Taxonomy" id="2841257"/>
    <lineage>
        <taxon>Archaea</taxon>
        <taxon>Methanobacteriati</taxon>
        <taxon>Methanobacteriota</taxon>
        <taxon>Stenosarchaea group</taxon>
        <taxon>Halobacteria</taxon>
        <taxon>Halobacteriales</taxon>
        <taxon>Haloarculaceae</taxon>
        <taxon>Halapricum</taxon>
    </lineage>
</organism>
<dbReference type="EMBL" id="CP064789">
    <property type="protein sequence ID" value="QSG12120.1"/>
    <property type="molecule type" value="Genomic_DNA"/>
</dbReference>
<dbReference type="InterPro" id="IPR003847">
    <property type="entry name" value="Put_antitoxin"/>
</dbReference>
<sequence length="75" mass="8557">MSSKTISLKEETYERLRRAKGEGESFSDVIDRLLGDDEHPLYGLVGLLAEDEADRLRERSRAFREEANASVPSMR</sequence>
<dbReference type="AlphaFoldDB" id="A0A897NCI1"/>
<reference evidence="2" key="1">
    <citation type="submission" date="2020-11" db="EMBL/GenBank/DDBJ databases">
        <title>Carbohydrate-dependent, anaerobic sulfur respiration: A novel catabolism in halophilic archaea.</title>
        <authorList>
            <person name="Sorokin D.Y."/>
            <person name="Messina E."/>
            <person name="Smedile F."/>
            <person name="La Cono V."/>
            <person name="Hallsworth J.E."/>
            <person name="Yakimov M.M."/>
        </authorList>
    </citation>
    <scope>NUCLEOTIDE SEQUENCE</scope>
    <source>
        <strain evidence="2">HSR-Bgl</strain>
    </source>
</reference>
<dbReference type="RefSeq" id="WP_229124141.1">
    <property type="nucleotide sequence ID" value="NZ_CP064789.1"/>
</dbReference>
<dbReference type="Pfam" id="PF02697">
    <property type="entry name" value="VAPB_antitox"/>
    <property type="match status" value="1"/>
</dbReference>
<evidence type="ECO:0000313" key="3">
    <source>
        <dbReference type="Proteomes" id="UP000663305"/>
    </source>
</evidence>
<protein>
    <submittedName>
        <fullName evidence="2">RHH/copG family antitoxin</fullName>
    </submittedName>
</protein>
<evidence type="ECO:0000256" key="1">
    <source>
        <dbReference type="ARBA" id="ARBA00022649"/>
    </source>
</evidence>
<proteinExistence type="predicted"/>
<accession>A0A897NCI1</accession>
<dbReference type="Proteomes" id="UP000663305">
    <property type="component" value="Chromosome"/>
</dbReference>